<protein>
    <recommendedName>
        <fullName evidence="3">beta-fructofuranosidase</fullName>
        <ecNumber evidence="3">3.2.1.26</ecNumber>
    </recommendedName>
</protein>
<feature type="domain" description="Sucrose phosphatase-like" evidence="7">
    <location>
        <begin position="13"/>
        <end position="252"/>
    </location>
</feature>
<dbReference type="SUPFAM" id="SSF48208">
    <property type="entry name" value="Six-hairpin glycosidases"/>
    <property type="match status" value="1"/>
</dbReference>
<dbReference type="Proteomes" id="UP000092584">
    <property type="component" value="Unassembled WGS sequence"/>
</dbReference>
<evidence type="ECO:0000313" key="8">
    <source>
        <dbReference type="EMBL" id="OBY64052.1"/>
    </source>
</evidence>
<dbReference type="GO" id="GO:0016791">
    <property type="term" value="F:phosphatase activity"/>
    <property type="evidence" value="ECO:0007669"/>
    <property type="project" value="UniProtKB-ARBA"/>
</dbReference>
<evidence type="ECO:0000256" key="1">
    <source>
        <dbReference type="ARBA" id="ARBA00000094"/>
    </source>
</evidence>
<dbReference type="InterPro" id="IPR012341">
    <property type="entry name" value="6hp_glycosidase-like_sf"/>
</dbReference>
<keyword evidence="6" id="KW-0326">Glycosidase</keyword>
<keyword evidence="4" id="KW-0378">Hydrolase</keyword>
<dbReference type="KEGG" id="pob:LPB03_05965"/>
<dbReference type="SUPFAM" id="SSF56784">
    <property type="entry name" value="HAD-like"/>
    <property type="match status" value="1"/>
</dbReference>
<sequence length="699" mass="79632">MKNKNLKKENRIKLLSFDIDNTLIDFHTYKSNFTKTWVKYAKDLDIIITYNTGRLIDDVLNLINKGVLPKPDYIISGVGTHIYNYEEGKVVKEFNDVLDDGWNLKAVENIINKINHPISQQPSKFQHSYKRSYFFHDATDELVESVAQDFSNANMDVNVIYSGDKFLDVLPKWANKGNALQWLLKRLTLETNQVLVAGDSGNDSAMFDLKDVSGIVVANAHEELYKYTKHKKVYHTEKAKGDGIIEGLIFYGILPKEASEISNIDHTEDFFIKKELDNIADEDDSEKIELIQEGYKKAIEALRKNITPLGFSACSIPDNIPNGTDENYHSVWARDGAITVIGSLSLIDDEEIHKCQRQTLETLLGHISRNGQIPSNVRLKDNEPDYSGVGGICSIDSGIWVVIAFYEYVNVTKDIEFARKYIGDIKETMRWLGAHDSNNDALLEIPEAGDWTDLFGRSYNILYDEILWYRSNVCFGRLLEMLGNHEEAGEYIRWSQVIKKEIVQNFWPSTQQQLFSSVSFAEKQFTLGDTSYLIAQTTPFDFSWRCDTLGNVLAFLHGTIDSEKAHQTFKFMLGVGVNDPFPIANVYPVVSPGDPDWRPYYTVNLLNLPNHYHNGGIWPFVGGFWVKYVNKLGFRDIAIAELHKLALINKEGINNEWEFTEWAHGVTGKPMGKAYQAWSAAQYIAACHDLKLTNMNTKK</sequence>
<dbReference type="Gene3D" id="1.50.10.10">
    <property type="match status" value="1"/>
</dbReference>
<dbReference type="STRING" id="1774273.LPB03_05965"/>
<evidence type="ECO:0000256" key="3">
    <source>
        <dbReference type="ARBA" id="ARBA00012758"/>
    </source>
</evidence>
<comment type="similarity">
    <text evidence="2">Belongs to the glycosyl hydrolase 100 family.</text>
</comment>
<evidence type="ECO:0000256" key="6">
    <source>
        <dbReference type="ARBA" id="ARBA00023295"/>
    </source>
</evidence>
<dbReference type="OrthoDB" id="49490at2"/>
<comment type="catalytic activity">
    <reaction evidence="1">
        <text>Hydrolysis of terminal non-reducing beta-D-fructofuranoside residues in beta-D-fructofuranosides.</text>
        <dbReference type="EC" id="3.2.1.26"/>
    </reaction>
</comment>
<dbReference type="Gene3D" id="3.40.50.1000">
    <property type="entry name" value="HAD superfamily/HAD-like"/>
    <property type="match status" value="1"/>
</dbReference>
<keyword evidence="5" id="KW-0119">Carbohydrate metabolism</keyword>
<keyword evidence="9" id="KW-1185">Reference proteome</keyword>
<dbReference type="RefSeq" id="WP_065318804.1">
    <property type="nucleotide sequence ID" value="NZ_CP017477.1"/>
</dbReference>
<dbReference type="InterPro" id="IPR008928">
    <property type="entry name" value="6-hairpin_glycosidase_sf"/>
</dbReference>
<reference evidence="9" key="1">
    <citation type="submission" date="2016-02" db="EMBL/GenBank/DDBJ databases">
        <authorList>
            <person name="Shin S.-K."/>
            <person name="Yi H."/>
            <person name="Kim E."/>
        </authorList>
    </citation>
    <scope>NUCLEOTIDE SEQUENCE [LARGE SCALE GENOMIC DNA]</scope>
    <source>
        <strain evidence="9">LPB0003</strain>
    </source>
</reference>
<comment type="caution">
    <text evidence="8">The sequence shown here is derived from an EMBL/GenBank/DDBJ whole genome shotgun (WGS) entry which is preliminary data.</text>
</comment>
<dbReference type="SFLD" id="SFLDS00003">
    <property type="entry name" value="Haloacid_Dehalogenase"/>
    <property type="match status" value="1"/>
</dbReference>
<dbReference type="Pfam" id="PF12899">
    <property type="entry name" value="Glyco_hydro_100"/>
    <property type="match status" value="1"/>
</dbReference>
<dbReference type="NCBIfam" id="TIGR01484">
    <property type="entry name" value="HAD-SF-IIB"/>
    <property type="match status" value="1"/>
</dbReference>
<dbReference type="GO" id="GO:0005975">
    <property type="term" value="P:carbohydrate metabolic process"/>
    <property type="evidence" value="ECO:0007669"/>
    <property type="project" value="InterPro"/>
</dbReference>
<dbReference type="SFLD" id="SFLDG01141">
    <property type="entry name" value="C2.B.1:_Sucrose_Phosphatase_Li"/>
    <property type="match status" value="1"/>
</dbReference>
<evidence type="ECO:0000256" key="4">
    <source>
        <dbReference type="ARBA" id="ARBA00022801"/>
    </source>
</evidence>
<dbReference type="InterPro" id="IPR006379">
    <property type="entry name" value="HAD-SF_hydro_IIB"/>
</dbReference>
<dbReference type="Gene3D" id="3.90.1070.10">
    <property type="match status" value="1"/>
</dbReference>
<evidence type="ECO:0000313" key="9">
    <source>
        <dbReference type="Proteomes" id="UP000092584"/>
    </source>
</evidence>
<accession>A0A1B8TWT6</accession>
<dbReference type="Pfam" id="PF05116">
    <property type="entry name" value="S6PP"/>
    <property type="match status" value="1"/>
</dbReference>
<dbReference type="InterPro" id="IPR051518">
    <property type="entry name" value="Sucrose_Phosphatase"/>
</dbReference>
<dbReference type="InterPro" id="IPR006380">
    <property type="entry name" value="SPP-like_dom"/>
</dbReference>
<dbReference type="InterPro" id="IPR036412">
    <property type="entry name" value="HAD-like_sf"/>
</dbReference>
<dbReference type="GO" id="GO:0004564">
    <property type="term" value="F:beta-fructofuranosidase activity"/>
    <property type="evidence" value="ECO:0007669"/>
    <property type="project" value="UniProtKB-EC"/>
</dbReference>
<evidence type="ECO:0000259" key="7">
    <source>
        <dbReference type="Pfam" id="PF05116"/>
    </source>
</evidence>
<dbReference type="PANTHER" id="PTHR46521:SF4">
    <property type="entry name" value="SUCROSE-PHOSPHATASE 2-RELATED"/>
    <property type="match status" value="1"/>
</dbReference>
<dbReference type="InterPro" id="IPR023214">
    <property type="entry name" value="HAD_sf"/>
</dbReference>
<dbReference type="SFLD" id="SFLDG01140">
    <property type="entry name" value="C2.B:_Phosphomannomutase_and_P"/>
    <property type="match status" value="1"/>
</dbReference>
<gene>
    <name evidence="8" type="ORF">LPB3_06525</name>
</gene>
<evidence type="ECO:0000256" key="2">
    <source>
        <dbReference type="ARBA" id="ARBA00007671"/>
    </source>
</evidence>
<dbReference type="InterPro" id="IPR024746">
    <property type="entry name" value="Glyco_hydro_100"/>
</dbReference>
<organism evidence="8 9">
    <name type="scientific">Polaribacter vadi</name>
    <dbReference type="NCBI Taxonomy" id="1774273"/>
    <lineage>
        <taxon>Bacteria</taxon>
        <taxon>Pseudomonadati</taxon>
        <taxon>Bacteroidota</taxon>
        <taxon>Flavobacteriia</taxon>
        <taxon>Flavobacteriales</taxon>
        <taxon>Flavobacteriaceae</taxon>
    </lineage>
</organism>
<evidence type="ECO:0000256" key="5">
    <source>
        <dbReference type="ARBA" id="ARBA00023277"/>
    </source>
</evidence>
<dbReference type="EC" id="3.2.1.26" evidence="3"/>
<dbReference type="EMBL" id="LSFM01000022">
    <property type="protein sequence ID" value="OBY64052.1"/>
    <property type="molecule type" value="Genomic_DNA"/>
</dbReference>
<dbReference type="GO" id="GO:0033926">
    <property type="term" value="F:endo-alpha-N-acetylgalactosaminidase activity"/>
    <property type="evidence" value="ECO:0007669"/>
    <property type="project" value="InterPro"/>
</dbReference>
<name>A0A1B8TWT6_9FLAO</name>
<dbReference type="PANTHER" id="PTHR46521">
    <property type="entry name" value="SUCROSE-PHOSPHATASE 2-RELATED"/>
    <property type="match status" value="1"/>
</dbReference>
<dbReference type="AlphaFoldDB" id="A0A1B8TWT6"/>
<proteinExistence type="inferred from homology"/>